<accession>A0A0C3F9X0</accession>
<evidence type="ECO:0000313" key="2">
    <source>
        <dbReference type="Proteomes" id="UP000054166"/>
    </source>
</evidence>
<dbReference type="Proteomes" id="UP000054166">
    <property type="component" value="Unassembled WGS sequence"/>
</dbReference>
<evidence type="ECO:0000313" key="1">
    <source>
        <dbReference type="EMBL" id="KIM81460.1"/>
    </source>
</evidence>
<protein>
    <submittedName>
        <fullName evidence="1">Uncharacterized protein</fullName>
    </submittedName>
</protein>
<reference evidence="2" key="2">
    <citation type="submission" date="2015-01" db="EMBL/GenBank/DDBJ databases">
        <title>Evolutionary Origins and Diversification of the Mycorrhizal Mutualists.</title>
        <authorList>
            <consortium name="DOE Joint Genome Institute"/>
            <consortium name="Mycorrhizal Genomics Consortium"/>
            <person name="Kohler A."/>
            <person name="Kuo A."/>
            <person name="Nagy L.G."/>
            <person name="Floudas D."/>
            <person name="Copeland A."/>
            <person name="Barry K.W."/>
            <person name="Cichocki N."/>
            <person name="Veneault-Fourrey C."/>
            <person name="LaButti K."/>
            <person name="Lindquist E.A."/>
            <person name="Lipzen A."/>
            <person name="Lundell T."/>
            <person name="Morin E."/>
            <person name="Murat C."/>
            <person name="Riley R."/>
            <person name="Ohm R."/>
            <person name="Sun H."/>
            <person name="Tunlid A."/>
            <person name="Henrissat B."/>
            <person name="Grigoriev I.V."/>
            <person name="Hibbett D.S."/>
            <person name="Martin F."/>
        </authorList>
    </citation>
    <scope>NUCLEOTIDE SEQUENCE [LARGE SCALE GENOMIC DNA]</scope>
    <source>
        <strain evidence="2">F 1598</strain>
    </source>
</reference>
<sequence>MAVMSRDAALGFHKRILIQHWCVGSPLETFRSNSTSAVMEEFTGPSEQRCQSKLIVSILALIQKFKDLHLCACQRIEQRMLPYTEMET</sequence>
<reference evidence="1 2" key="1">
    <citation type="submission" date="2014-04" db="EMBL/GenBank/DDBJ databases">
        <authorList>
            <consortium name="DOE Joint Genome Institute"/>
            <person name="Kuo A."/>
            <person name="Tarkka M."/>
            <person name="Buscot F."/>
            <person name="Kohler A."/>
            <person name="Nagy L.G."/>
            <person name="Floudas D."/>
            <person name="Copeland A."/>
            <person name="Barry K.W."/>
            <person name="Cichocki N."/>
            <person name="Veneault-Fourrey C."/>
            <person name="LaButti K."/>
            <person name="Lindquist E.A."/>
            <person name="Lipzen A."/>
            <person name="Lundell T."/>
            <person name="Morin E."/>
            <person name="Murat C."/>
            <person name="Sun H."/>
            <person name="Tunlid A."/>
            <person name="Henrissat B."/>
            <person name="Grigoriev I.V."/>
            <person name="Hibbett D.S."/>
            <person name="Martin F."/>
            <person name="Nordberg H.P."/>
            <person name="Cantor M.N."/>
            <person name="Hua S.X."/>
        </authorList>
    </citation>
    <scope>NUCLEOTIDE SEQUENCE [LARGE SCALE GENOMIC DNA]</scope>
    <source>
        <strain evidence="1 2">F 1598</strain>
    </source>
</reference>
<dbReference type="HOGENOM" id="CLU_2475026_0_0_1"/>
<gene>
    <name evidence="1" type="ORF">PILCRDRAFT_821546</name>
</gene>
<proteinExistence type="predicted"/>
<dbReference type="AlphaFoldDB" id="A0A0C3F9X0"/>
<dbReference type="EMBL" id="KN832999">
    <property type="protein sequence ID" value="KIM81460.1"/>
    <property type="molecule type" value="Genomic_DNA"/>
</dbReference>
<feature type="non-terminal residue" evidence="1">
    <location>
        <position position="88"/>
    </location>
</feature>
<organism evidence="1 2">
    <name type="scientific">Piloderma croceum (strain F 1598)</name>
    <dbReference type="NCBI Taxonomy" id="765440"/>
    <lineage>
        <taxon>Eukaryota</taxon>
        <taxon>Fungi</taxon>
        <taxon>Dikarya</taxon>
        <taxon>Basidiomycota</taxon>
        <taxon>Agaricomycotina</taxon>
        <taxon>Agaricomycetes</taxon>
        <taxon>Agaricomycetidae</taxon>
        <taxon>Atheliales</taxon>
        <taxon>Atheliaceae</taxon>
        <taxon>Piloderma</taxon>
    </lineage>
</organism>
<dbReference type="InParanoid" id="A0A0C3F9X0"/>
<keyword evidence="2" id="KW-1185">Reference proteome</keyword>
<name>A0A0C3F9X0_PILCF</name>